<protein>
    <submittedName>
        <fullName evidence="1">Uncharacterized protein</fullName>
    </submittedName>
</protein>
<name>A0AAT9P4H3_9STAP</name>
<accession>A0AAT9P4H3</accession>
<dbReference type="EMBL" id="CP079955">
    <property type="protein sequence ID" value="QYA32277.1"/>
    <property type="molecule type" value="Genomic_DNA"/>
</dbReference>
<reference evidence="1" key="1">
    <citation type="submission" date="2021-07" db="EMBL/GenBank/DDBJ databases">
        <title>Prevalence and characterization of methicillin-resistant Macrococcus spp. in food producing animals and meat in Switzerland in 2019.</title>
        <authorList>
            <person name="Keller J.E."/>
            <person name="Schwendener S."/>
            <person name="Neuenschwander J."/>
            <person name="Overesch G."/>
            <person name="Perreten V."/>
        </authorList>
    </citation>
    <scope>NUCLEOTIDE SEQUENCE</scope>
    <source>
        <strain evidence="1">19Msa1099</strain>
    </source>
</reference>
<proteinExistence type="predicted"/>
<evidence type="ECO:0000313" key="1">
    <source>
        <dbReference type="EMBL" id="QYA32277.1"/>
    </source>
</evidence>
<gene>
    <name evidence="1" type="ORF">KYI10_07750</name>
</gene>
<sequence length="90" mass="10523">MATRFGDVDLLKLEGFQESTSHNLEWIKSFDNYKAFIYLKDSCWYLQVAKYGVDGVGKTKMTVHKQFADLEGLLNYFRKIEGEFNVRTNN</sequence>
<organism evidence="1">
    <name type="scientific">Macrococcus psychrotolerans</name>
    <dbReference type="NCBI Taxonomy" id="3039389"/>
    <lineage>
        <taxon>Bacteria</taxon>
        <taxon>Bacillati</taxon>
        <taxon>Bacillota</taxon>
        <taxon>Bacilli</taxon>
        <taxon>Bacillales</taxon>
        <taxon>Staphylococcaceae</taxon>
        <taxon>Macrococcus</taxon>
    </lineage>
</organism>
<dbReference type="AlphaFoldDB" id="A0AAT9P4H3"/>